<gene>
    <name evidence="1" type="ordered locus">AM1_D0073</name>
</gene>
<name>A8ZNI2_ACAM1</name>
<evidence type="ECO:0000313" key="1">
    <source>
        <dbReference type="EMBL" id="ABW32568.1"/>
    </source>
</evidence>
<keyword evidence="2" id="KW-1185">Reference proteome</keyword>
<protein>
    <submittedName>
        <fullName evidence="1">Uncharacterized protein</fullName>
    </submittedName>
</protein>
<dbReference type="KEGG" id="amr:AM1_D0073"/>
<evidence type="ECO:0000313" key="2">
    <source>
        <dbReference type="Proteomes" id="UP000000268"/>
    </source>
</evidence>
<geneLocation type="plasmid" evidence="1 2">
    <name>pREB4</name>
</geneLocation>
<dbReference type="HOGENOM" id="CLU_1811555_0_0_3"/>
<proteinExistence type="predicted"/>
<accession>A8ZNI2</accession>
<dbReference type="AlphaFoldDB" id="A8ZNI2"/>
<reference evidence="1 2" key="1">
    <citation type="journal article" date="2008" name="Proc. Natl. Acad. Sci. U.S.A.">
        <title>Niche adaptation and genome expansion in the chlorophyll d-producing cyanobacterium Acaryochloris marina.</title>
        <authorList>
            <person name="Swingley W.D."/>
            <person name="Chen M."/>
            <person name="Cheung P.C."/>
            <person name="Conrad A.L."/>
            <person name="Dejesa L.C."/>
            <person name="Hao J."/>
            <person name="Honchak B.M."/>
            <person name="Karbach L.E."/>
            <person name="Kurdoglu A."/>
            <person name="Lahiri S."/>
            <person name="Mastrian S.D."/>
            <person name="Miyashita H."/>
            <person name="Page L."/>
            <person name="Ramakrishna P."/>
            <person name="Satoh S."/>
            <person name="Sattley W.M."/>
            <person name="Shimada Y."/>
            <person name="Taylor H.L."/>
            <person name="Tomo T."/>
            <person name="Tsuchiya T."/>
            <person name="Wang Z.T."/>
            <person name="Raymond J."/>
            <person name="Mimuro M."/>
            <person name="Blankenship R.E."/>
            <person name="Touchman J.W."/>
        </authorList>
    </citation>
    <scope>NUCLEOTIDE SEQUENCE [LARGE SCALE GENOMIC DNA]</scope>
    <source>
        <strain evidence="2">MBIC 11017</strain>
        <plasmid evidence="2">Plasmid pREB4</plasmid>
    </source>
</reference>
<sequence>MSSKRLLEKPITCTRAKTLQQELDKHRQINKEPLAQVSKIVDLEDEVELLRSQNRELLAARKVTQEKVVNLPIRNQPVHKSDVRKDNFSVQIKTELETLGIKLTNTLRKTMEVAHEETVVEAIEALITALETSDIKSPGGLA</sequence>
<keyword evidence="1" id="KW-0614">Plasmid</keyword>
<organism evidence="1 2">
    <name type="scientific">Acaryochloris marina (strain MBIC 11017)</name>
    <dbReference type="NCBI Taxonomy" id="329726"/>
    <lineage>
        <taxon>Bacteria</taxon>
        <taxon>Bacillati</taxon>
        <taxon>Cyanobacteriota</taxon>
        <taxon>Cyanophyceae</taxon>
        <taxon>Acaryochloridales</taxon>
        <taxon>Acaryochloridaceae</taxon>
        <taxon>Acaryochloris</taxon>
    </lineage>
</organism>
<dbReference type="EMBL" id="CP000841">
    <property type="protein sequence ID" value="ABW32568.1"/>
    <property type="molecule type" value="Genomic_DNA"/>
</dbReference>
<dbReference type="Proteomes" id="UP000000268">
    <property type="component" value="Plasmid pREB4"/>
</dbReference>